<feature type="region of interest" description="Disordered" evidence="4">
    <location>
        <begin position="171"/>
        <end position="191"/>
    </location>
</feature>
<dbReference type="PANTHER" id="PTHR43280">
    <property type="entry name" value="ARAC-FAMILY TRANSCRIPTIONAL REGULATOR"/>
    <property type="match status" value="1"/>
</dbReference>
<evidence type="ECO:0000256" key="4">
    <source>
        <dbReference type="SAM" id="MobiDB-lite"/>
    </source>
</evidence>
<dbReference type="SMART" id="SM00342">
    <property type="entry name" value="HTH_ARAC"/>
    <property type="match status" value="1"/>
</dbReference>
<keyword evidence="2" id="KW-0238">DNA-binding</keyword>
<evidence type="ECO:0000259" key="5">
    <source>
        <dbReference type="PROSITE" id="PS01124"/>
    </source>
</evidence>
<dbReference type="Pfam" id="PF12833">
    <property type="entry name" value="HTH_18"/>
    <property type="match status" value="1"/>
</dbReference>
<dbReference type="AlphaFoldDB" id="A0A7K1Y9Q6"/>
<dbReference type="PROSITE" id="PS01124">
    <property type="entry name" value="HTH_ARAC_FAMILY_2"/>
    <property type="match status" value="1"/>
</dbReference>
<evidence type="ECO:0000256" key="2">
    <source>
        <dbReference type="ARBA" id="ARBA00023125"/>
    </source>
</evidence>
<sequence>MLELTIKNMVCPRCITAVNNIFHELKLEPTSVELGTVRLADDKLAPEKLHEIKKILAEQGFELLDDSNQKLIGRIKTLVIEKIFHSQHLDLKTNWSDIISQALHHDYGSLSGLFSSVEGITLEQYIIRQKIERVKELLMYNELSLSEIYWKLGYSSVAHLSAQFKKITGDTPSHFKNQRSSASERKPIDSI</sequence>
<dbReference type="PANTHER" id="PTHR43280:SF28">
    <property type="entry name" value="HTH-TYPE TRANSCRIPTIONAL ACTIVATOR RHAS"/>
    <property type="match status" value="1"/>
</dbReference>
<keyword evidence="3" id="KW-0804">Transcription</keyword>
<dbReference type="Proteomes" id="UP000466586">
    <property type="component" value="Unassembled WGS sequence"/>
</dbReference>
<proteinExistence type="predicted"/>
<accession>A0A7K1Y9Q6</accession>
<dbReference type="SUPFAM" id="SSF46689">
    <property type="entry name" value="Homeodomain-like"/>
    <property type="match status" value="1"/>
</dbReference>
<protein>
    <submittedName>
        <fullName evidence="6">Helix-turn-helix domain-containing protein</fullName>
    </submittedName>
</protein>
<keyword evidence="1" id="KW-0805">Transcription regulation</keyword>
<organism evidence="6 7">
    <name type="scientific">Hufsiella arboris</name>
    <dbReference type="NCBI Taxonomy" id="2695275"/>
    <lineage>
        <taxon>Bacteria</taxon>
        <taxon>Pseudomonadati</taxon>
        <taxon>Bacteroidota</taxon>
        <taxon>Sphingobacteriia</taxon>
        <taxon>Sphingobacteriales</taxon>
        <taxon>Sphingobacteriaceae</taxon>
        <taxon>Hufsiella</taxon>
    </lineage>
</organism>
<dbReference type="InterPro" id="IPR009057">
    <property type="entry name" value="Homeodomain-like_sf"/>
</dbReference>
<feature type="compositionally biased region" description="Basic and acidic residues" evidence="4">
    <location>
        <begin position="182"/>
        <end position="191"/>
    </location>
</feature>
<evidence type="ECO:0000313" key="7">
    <source>
        <dbReference type="Proteomes" id="UP000466586"/>
    </source>
</evidence>
<evidence type="ECO:0000313" key="6">
    <source>
        <dbReference type="EMBL" id="MXV51323.1"/>
    </source>
</evidence>
<reference evidence="6 7" key="1">
    <citation type="submission" date="2019-11" db="EMBL/GenBank/DDBJ databases">
        <title>Pedobacter sp. HMF7647 Genome sequencing and assembly.</title>
        <authorList>
            <person name="Kang H."/>
            <person name="Kim H."/>
            <person name="Joh K."/>
        </authorList>
    </citation>
    <scope>NUCLEOTIDE SEQUENCE [LARGE SCALE GENOMIC DNA]</scope>
    <source>
        <strain evidence="6 7">HMF7647</strain>
    </source>
</reference>
<evidence type="ECO:0000256" key="1">
    <source>
        <dbReference type="ARBA" id="ARBA00023015"/>
    </source>
</evidence>
<evidence type="ECO:0000256" key="3">
    <source>
        <dbReference type="ARBA" id="ARBA00023163"/>
    </source>
</evidence>
<keyword evidence="7" id="KW-1185">Reference proteome</keyword>
<dbReference type="InterPro" id="IPR018060">
    <property type="entry name" value="HTH_AraC"/>
</dbReference>
<dbReference type="GO" id="GO:0003700">
    <property type="term" value="F:DNA-binding transcription factor activity"/>
    <property type="evidence" value="ECO:0007669"/>
    <property type="project" value="InterPro"/>
</dbReference>
<dbReference type="EMBL" id="WVHT01000004">
    <property type="protein sequence ID" value="MXV51323.1"/>
    <property type="molecule type" value="Genomic_DNA"/>
</dbReference>
<dbReference type="Gene3D" id="1.10.10.60">
    <property type="entry name" value="Homeodomain-like"/>
    <property type="match status" value="1"/>
</dbReference>
<comment type="caution">
    <text evidence="6">The sequence shown here is derived from an EMBL/GenBank/DDBJ whole genome shotgun (WGS) entry which is preliminary data.</text>
</comment>
<dbReference type="GO" id="GO:0043565">
    <property type="term" value="F:sequence-specific DNA binding"/>
    <property type="evidence" value="ECO:0007669"/>
    <property type="project" value="InterPro"/>
</dbReference>
<feature type="compositionally biased region" description="Polar residues" evidence="4">
    <location>
        <begin position="171"/>
        <end position="181"/>
    </location>
</feature>
<feature type="domain" description="HTH araC/xylS-type" evidence="5">
    <location>
        <begin position="110"/>
        <end position="178"/>
    </location>
</feature>
<gene>
    <name evidence="6" type="ORF">GS399_10115</name>
</gene>
<name>A0A7K1Y9Q6_9SPHI</name>